<dbReference type="PANTHER" id="PTHR21847">
    <property type="entry name" value="EF-HAND CALCIUM-BINDING DOMAIN-CONTAINING PROTEIN 10"/>
    <property type="match status" value="1"/>
</dbReference>
<reference evidence="1 2" key="1">
    <citation type="submission" date="2023-11" db="EMBL/GenBank/DDBJ databases">
        <authorList>
            <person name="Hedman E."/>
            <person name="Englund M."/>
            <person name="Stromberg M."/>
            <person name="Nyberg Akerstrom W."/>
            <person name="Nylinder S."/>
            <person name="Jareborg N."/>
            <person name="Kallberg Y."/>
            <person name="Kronander E."/>
        </authorList>
    </citation>
    <scope>NUCLEOTIDE SEQUENCE [LARGE SCALE GENOMIC DNA]</scope>
</reference>
<comment type="caution">
    <text evidence="1">The sequence shown here is derived from an EMBL/GenBank/DDBJ whole genome shotgun (WGS) entry which is preliminary data.</text>
</comment>
<name>A0AAV1M4N9_9NEOP</name>
<dbReference type="InterPro" id="IPR039879">
    <property type="entry name" value="EFC10"/>
</dbReference>
<dbReference type="PANTHER" id="PTHR21847:SF1">
    <property type="entry name" value="EF-HAND CALCIUM-BINDING DOMAIN-CONTAINING PROTEIN 10"/>
    <property type="match status" value="1"/>
</dbReference>
<evidence type="ECO:0000313" key="2">
    <source>
        <dbReference type="Proteomes" id="UP001314205"/>
    </source>
</evidence>
<gene>
    <name evidence="1" type="ORF">PARMNEM_LOCUS20628</name>
</gene>
<sequence>MDKHTNEKTFELESNTEYICTCTCSESFLENATLSAHKKRILSTVAITENYLRDRRIPELIRFLLSKVLAQEPDKPVLYLEKLLDDCMLFRAGVGPAPVLFEDRHLEAVVRSFDPGHRGWLTAGQIRRLYATLGLLIKEELPDSTPCETVINNVKEAQENELFDLLLVGLNRNSSDDVSRY</sequence>
<organism evidence="1 2">
    <name type="scientific">Parnassius mnemosyne</name>
    <name type="common">clouded apollo</name>
    <dbReference type="NCBI Taxonomy" id="213953"/>
    <lineage>
        <taxon>Eukaryota</taxon>
        <taxon>Metazoa</taxon>
        <taxon>Ecdysozoa</taxon>
        <taxon>Arthropoda</taxon>
        <taxon>Hexapoda</taxon>
        <taxon>Insecta</taxon>
        <taxon>Pterygota</taxon>
        <taxon>Neoptera</taxon>
        <taxon>Endopterygota</taxon>
        <taxon>Lepidoptera</taxon>
        <taxon>Glossata</taxon>
        <taxon>Ditrysia</taxon>
        <taxon>Papilionoidea</taxon>
        <taxon>Papilionidae</taxon>
        <taxon>Parnassiinae</taxon>
        <taxon>Parnassini</taxon>
        <taxon>Parnassius</taxon>
        <taxon>Driopa</taxon>
    </lineage>
</organism>
<dbReference type="EMBL" id="CAVLGL010000137">
    <property type="protein sequence ID" value="CAK1602080.1"/>
    <property type="molecule type" value="Genomic_DNA"/>
</dbReference>
<proteinExistence type="predicted"/>
<keyword evidence="2" id="KW-1185">Reference proteome</keyword>
<dbReference type="Proteomes" id="UP001314205">
    <property type="component" value="Unassembled WGS sequence"/>
</dbReference>
<protein>
    <recommendedName>
        <fullName evidence="3">EF-hand domain-containing protein</fullName>
    </recommendedName>
</protein>
<dbReference type="AlphaFoldDB" id="A0AAV1M4N9"/>
<evidence type="ECO:0000313" key="1">
    <source>
        <dbReference type="EMBL" id="CAK1602080.1"/>
    </source>
</evidence>
<evidence type="ECO:0008006" key="3">
    <source>
        <dbReference type="Google" id="ProtNLM"/>
    </source>
</evidence>
<accession>A0AAV1M4N9</accession>